<accession>A0ABN4BEV2</accession>
<dbReference type="EMBL" id="CP006763">
    <property type="protein sequence ID" value="AGY75880.1"/>
    <property type="molecule type" value="Genomic_DNA"/>
</dbReference>
<proteinExistence type="predicted"/>
<dbReference type="RefSeq" id="WP_023162384.1">
    <property type="nucleotide sequence ID" value="NC_022592.1"/>
</dbReference>
<keyword evidence="2" id="KW-1185">Reference proteome</keyword>
<gene>
    <name evidence="1" type="ORF">CAETHG_1659</name>
</gene>
<sequence>MSKEKVFGTCALCQKENVELMQSHIIPKAVYKRAKTFENSRFRSFYEPKKIFQDGEKKPMLCHDCEEFFSKYETKFVNQFLDKYLKNPFDNLPEVSKDTDFYALTVAWRILYDDLYVQHSYQDDSERAYLGEYEHKLRRFLYERYLDENPEESVAKPTFEMPDLKGKCFGEIIAEIEKYEKSKLPENISEVKNYMYTLSELGFSDVVKLFDFMIWGYSFYTPTRTKYYIISGYKDLVIATVYHRKRNILITGDWKLLRKAGSSETVVKKDLIDEMNVLIDQIRKRYPEVQKKLDENGLREKISKRYENQKKQDYEEP</sequence>
<evidence type="ECO:0000313" key="1">
    <source>
        <dbReference type="EMBL" id="AGY75880.1"/>
    </source>
</evidence>
<protein>
    <recommendedName>
        <fullName evidence="3">HNH endonuclease</fullName>
    </recommendedName>
</protein>
<organism evidence="1 2">
    <name type="scientific">Clostridium autoethanogenum DSM 10061</name>
    <dbReference type="NCBI Taxonomy" id="1341692"/>
    <lineage>
        <taxon>Bacteria</taxon>
        <taxon>Bacillati</taxon>
        <taxon>Bacillota</taxon>
        <taxon>Clostridia</taxon>
        <taxon>Eubacteriales</taxon>
        <taxon>Clostridiaceae</taxon>
        <taxon>Clostridium</taxon>
    </lineage>
</organism>
<name>A0ABN4BEV2_9CLOT</name>
<evidence type="ECO:0000313" key="2">
    <source>
        <dbReference type="Proteomes" id="UP000017590"/>
    </source>
</evidence>
<evidence type="ECO:0008006" key="3">
    <source>
        <dbReference type="Google" id="ProtNLM"/>
    </source>
</evidence>
<reference evidence="2" key="1">
    <citation type="journal article" date="2014" name="Biotechnol. Biofuels">
        <title>Comparison of single-molecule sequencing and hybrid approaches for finishing the genome of Clostridium autoethanogenum and analysis of CRISPR systems in industrial relevant Clostridia.</title>
        <authorList>
            <person name="Brown S.D."/>
            <person name="Nagaraju S."/>
            <person name="Utturkar S."/>
            <person name="De Tissera S."/>
            <person name="Segovia S."/>
            <person name="Mitchell W."/>
            <person name="Land M.L."/>
            <person name="Dassanayake A."/>
            <person name="Kopke M."/>
        </authorList>
    </citation>
    <scope>NUCLEOTIDE SEQUENCE [LARGE SCALE GENOMIC DNA]</scope>
    <source>
        <strain evidence="2">DSM 10061</strain>
    </source>
</reference>
<dbReference type="Proteomes" id="UP000017590">
    <property type="component" value="Chromosome"/>
</dbReference>